<name>A0ABQ1QRC1_9RHOB</name>
<evidence type="ECO:0000313" key="2">
    <source>
        <dbReference type="Proteomes" id="UP000617355"/>
    </source>
</evidence>
<evidence type="ECO:0000313" key="1">
    <source>
        <dbReference type="EMBL" id="GGD42268.1"/>
    </source>
</evidence>
<sequence>MPPAPVELTTRSVLPAKNSSGDWACAAVVMVIAAAAAKVNNRLEIIEFPPIADRLAVLDTSETPLQGISMQADSTGRVSP</sequence>
<proteinExistence type="predicted"/>
<organism evidence="1 2">
    <name type="scientific">Sinisalibacter lacisalsi</name>
    <dbReference type="NCBI Taxonomy" id="1526570"/>
    <lineage>
        <taxon>Bacteria</taxon>
        <taxon>Pseudomonadati</taxon>
        <taxon>Pseudomonadota</taxon>
        <taxon>Alphaproteobacteria</taxon>
        <taxon>Rhodobacterales</taxon>
        <taxon>Roseobacteraceae</taxon>
        <taxon>Sinisalibacter</taxon>
    </lineage>
</organism>
<comment type="caution">
    <text evidence="1">The sequence shown here is derived from an EMBL/GenBank/DDBJ whole genome shotgun (WGS) entry which is preliminary data.</text>
</comment>
<dbReference type="Proteomes" id="UP000617355">
    <property type="component" value="Unassembled WGS sequence"/>
</dbReference>
<keyword evidence="2" id="KW-1185">Reference proteome</keyword>
<accession>A0ABQ1QRC1</accession>
<reference evidence="2" key="1">
    <citation type="journal article" date="2019" name="Int. J. Syst. Evol. Microbiol.">
        <title>The Global Catalogue of Microorganisms (GCM) 10K type strain sequencing project: providing services to taxonomists for standard genome sequencing and annotation.</title>
        <authorList>
            <consortium name="The Broad Institute Genomics Platform"/>
            <consortium name="The Broad Institute Genome Sequencing Center for Infectious Disease"/>
            <person name="Wu L."/>
            <person name="Ma J."/>
        </authorList>
    </citation>
    <scope>NUCLEOTIDE SEQUENCE [LARGE SCALE GENOMIC DNA]</scope>
    <source>
        <strain evidence="2">CGMCC 1.12922</strain>
    </source>
</reference>
<protein>
    <submittedName>
        <fullName evidence="1">Uncharacterized protein</fullName>
    </submittedName>
</protein>
<gene>
    <name evidence="1" type="ORF">GCM10011358_27650</name>
</gene>
<dbReference type="EMBL" id="BMGI01000004">
    <property type="protein sequence ID" value="GGD42268.1"/>
    <property type="molecule type" value="Genomic_DNA"/>
</dbReference>